<evidence type="ECO:0000256" key="2">
    <source>
        <dbReference type="ARBA" id="ARBA00022750"/>
    </source>
</evidence>
<organism evidence="5 6">
    <name type="scientific">Seiridium unicorne</name>
    <dbReference type="NCBI Taxonomy" id="138068"/>
    <lineage>
        <taxon>Eukaryota</taxon>
        <taxon>Fungi</taxon>
        <taxon>Dikarya</taxon>
        <taxon>Ascomycota</taxon>
        <taxon>Pezizomycotina</taxon>
        <taxon>Sordariomycetes</taxon>
        <taxon>Xylariomycetidae</taxon>
        <taxon>Amphisphaeriales</taxon>
        <taxon>Sporocadaceae</taxon>
        <taxon>Seiridium</taxon>
    </lineage>
</organism>
<keyword evidence="3" id="KW-0732">Signal</keyword>
<dbReference type="Gene3D" id="2.40.70.10">
    <property type="entry name" value="Acid Proteases"/>
    <property type="match status" value="2"/>
</dbReference>
<keyword evidence="2" id="KW-0064">Aspartyl protease</keyword>
<dbReference type="PANTHER" id="PTHR47966">
    <property type="entry name" value="BETA-SITE APP-CLEAVING ENZYME, ISOFORM A-RELATED"/>
    <property type="match status" value="1"/>
</dbReference>
<dbReference type="PROSITE" id="PS51767">
    <property type="entry name" value="PEPTIDASE_A1"/>
    <property type="match status" value="1"/>
</dbReference>
<dbReference type="PANTHER" id="PTHR47966:SF47">
    <property type="entry name" value="ENDOPEPTIDASE, PUTATIVE (AFU_ORTHOLOGUE AFUA_3G01220)-RELATED"/>
    <property type="match status" value="1"/>
</dbReference>
<proteinExistence type="inferred from homology"/>
<reference evidence="5 6" key="1">
    <citation type="journal article" date="2024" name="J. Plant Pathol.">
        <title>Sequence and assembly of the genome of Seiridium unicorne, isolate CBS 538.82, causal agent of cypress canker disease.</title>
        <authorList>
            <person name="Scali E."/>
            <person name="Rocca G.D."/>
            <person name="Danti R."/>
            <person name="Garbelotto M."/>
            <person name="Barberini S."/>
            <person name="Baroncelli R."/>
            <person name="Emiliani G."/>
        </authorList>
    </citation>
    <scope>NUCLEOTIDE SEQUENCE [LARGE SCALE GENOMIC DNA]</scope>
    <source>
        <strain evidence="5 6">BM-138-508</strain>
    </source>
</reference>
<dbReference type="GO" id="GO:0006508">
    <property type="term" value="P:proteolysis"/>
    <property type="evidence" value="ECO:0007669"/>
    <property type="project" value="UniProtKB-KW"/>
</dbReference>
<comment type="caution">
    <text evidence="5">The sequence shown here is derived from an EMBL/GenBank/DDBJ whole genome shotgun (WGS) entry which is preliminary data.</text>
</comment>
<dbReference type="InterPro" id="IPR021109">
    <property type="entry name" value="Peptidase_aspartic_dom_sf"/>
</dbReference>
<dbReference type="CDD" id="cd05471">
    <property type="entry name" value="pepsin_like"/>
    <property type="match status" value="1"/>
</dbReference>
<dbReference type="PROSITE" id="PS00141">
    <property type="entry name" value="ASP_PROTEASE"/>
    <property type="match status" value="1"/>
</dbReference>
<dbReference type="InterPro" id="IPR033121">
    <property type="entry name" value="PEPTIDASE_A1"/>
</dbReference>
<dbReference type="InterPro" id="IPR034164">
    <property type="entry name" value="Pepsin-like_dom"/>
</dbReference>
<comment type="similarity">
    <text evidence="1">Belongs to the peptidase A1 family.</text>
</comment>
<dbReference type="Proteomes" id="UP001408356">
    <property type="component" value="Unassembled WGS sequence"/>
</dbReference>
<sequence length="446" mass="47869">MMFFVLTLLAGLCLAGPLNPSGINDMLRSLSYPGVTFRRASVLSLSTAQDRIVHGGQVKLAKITTNSKHGHPSAASYLAAIQLKQGQQGFGNVSVVDQKANQYSVDVLLNGSPTKLLIDSGSSDTWLRGLNFTCSTPNTTGPDCGLGPAYPELDFPNGHITGQHFHISPSDNETIAGLLGYMDVEIAGINVLKQEIGLASIGSWNGDNVTSGVLGLAYPSLTSAYLGDDLASNRSEDLTTYSPLFTSMMTSGNVDAFWCLALDRNSTAGAVSFGELPPINLSTSVVAQTHLIIADIAHKGASGYQPSYYTIIPTGFTVETIDDHSRYPFIIDSSTTMTYVPPSIAQEVNSKFNPPAVYLWYYSSYFAECNAIPPRFAIEIEGDPFWINPQDMINKEMVDPLTGLCATTINNGDNGPFVLGLSFLTNAMVLFDVGAGLVSVYSREFY</sequence>
<keyword evidence="2" id="KW-0378">Hydrolase</keyword>
<feature type="domain" description="Peptidase A1" evidence="4">
    <location>
        <begin position="103"/>
        <end position="441"/>
    </location>
</feature>
<dbReference type="SUPFAM" id="SSF50630">
    <property type="entry name" value="Acid proteases"/>
    <property type="match status" value="1"/>
</dbReference>
<keyword evidence="6" id="KW-1185">Reference proteome</keyword>
<accession>A0ABR2VHF1</accession>
<feature type="signal peptide" evidence="3">
    <location>
        <begin position="1"/>
        <end position="15"/>
    </location>
</feature>
<dbReference type="InterPro" id="IPR001969">
    <property type="entry name" value="Aspartic_peptidase_AS"/>
</dbReference>
<evidence type="ECO:0000313" key="5">
    <source>
        <dbReference type="EMBL" id="KAK9426363.1"/>
    </source>
</evidence>
<gene>
    <name evidence="5" type="ORF">SUNI508_02804</name>
</gene>
<evidence type="ECO:0000313" key="6">
    <source>
        <dbReference type="Proteomes" id="UP001408356"/>
    </source>
</evidence>
<name>A0ABR2VHF1_9PEZI</name>
<dbReference type="InterPro" id="IPR001461">
    <property type="entry name" value="Aspartic_peptidase_A1"/>
</dbReference>
<evidence type="ECO:0000256" key="1">
    <source>
        <dbReference type="ARBA" id="ARBA00007447"/>
    </source>
</evidence>
<evidence type="ECO:0000256" key="3">
    <source>
        <dbReference type="SAM" id="SignalP"/>
    </source>
</evidence>
<protein>
    <submittedName>
        <fullName evidence="5">Acid protease</fullName>
    </submittedName>
</protein>
<dbReference type="GO" id="GO:0008233">
    <property type="term" value="F:peptidase activity"/>
    <property type="evidence" value="ECO:0007669"/>
    <property type="project" value="UniProtKB-KW"/>
</dbReference>
<dbReference type="Pfam" id="PF00026">
    <property type="entry name" value="Asp"/>
    <property type="match status" value="1"/>
</dbReference>
<evidence type="ECO:0000259" key="4">
    <source>
        <dbReference type="PROSITE" id="PS51767"/>
    </source>
</evidence>
<feature type="chain" id="PRO_5045241119" evidence="3">
    <location>
        <begin position="16"/>
        <end position="446"/>
    </location>
</feature>
<dbReference type="EMBL" id="JARVKF010000002">
    <property type="protein sequence ID" value="KAK9426363.1"/>
    <property type="molecule type" value="Genomic_DNA"/>
</dbReference>
<keyword evidence="5" id="KW-0645">Protease</keyword>